<keyword evidence="3" id="KW-1185">Reference proteome</keyword>
<proteinExistence type="predicted"/>
<reference evidence="2 3" key="1">
    <citation type="journal article" date="2020" name="Nature">
        <title>Six reference-quality genomes reveal evolution of bat adaptations.</title>
        <authorList>
            <person name="Jebb D."/>
            <person name="Huang Z."/>
            <person name="Pippel M."/>
            <person name="Hughes G.M."/>
            <person name="Lavrichenko K."/>
            <person name="Devanna P."/>
            <person name="Winkler S."/>
            <person name="Jermiin L.S."/>
            <person name="Skirmuntt E.C."/>
            <person name="Katzourakis A."/>
            <person name="Burkitt-Gray L."/>
            <person name="Ray D.A."/>
            <person name="Sullivan K.A.M."/>
            <person name="Roscito J.G."/>
            <person name="Kirilenko B.M."/>
            <person name="Davalos L.M."/>
            <person name="Corthals A.P."/>
            <person name="Power M.L."/>
            <person name="Jones G."/>
            <person name="Ransome R.D."/>
            <person name="Dechmann D.K.N."/>
            <person name="Locatelli A.G."/>
            <person name="Puechmaille S.J."/>
            <person name="Fedrigo O."/>
            <person name="Jarvis E.D."/>
            <person name="Hiller M."/>
            <person name="Vernes S.C."/>
            <person name="Myers E.W."/>
            <person name="Teeling E.C."/>
        </authorList>
    </citation>
    <scope>NUCLEOTIDE SEQUENCE [LARGE SCALE GENOMIC DNA]</scope>
    <source>
        <strain evidence="2">MPipKuh1</strain>
        <tissue evidence="2">Flight muscle</tissue>
    </source>
</reference>
<evidence type="ECO:0000313" key="2">
    <source>
        <dbReference type="EMBL" id="KAF6346802.1"/>
    </source>
</evidence>
<feature type="chain" id="PRO_5029464045" evidence="1">
    <location>
        <begin position="26"/>
        <end position="136"/>
    </location>
</feature>
<protein>
    <submittedName>
        <fullName evidence="2">Uncharacterized protein</fullName>
    </submittedName>
</protein>
<sequence>MYLTVGTRACVCVCVCPCVCVRVVCMCVWGGVGGRASARPGGSGSLVRLVTSYLSSPSSNYTERWHFGTLAELETKSDIKDHFSCAATLKKSRLQSFLGNYGSMWPSHTPGHKVPPELFYLAAAGKEALRKVTQRR</sequence>
<evidence type="ECO:0000313" key="3">
    <source>
        <dbReference type="Proteomes" id="UP000558488"/>
    </source>
</evidence>
<dbReference type="Proteomes" id="UP000558488">
    <property type="component" value="Unassembled WGS sequence"/>
</dbReference>
<feature type="signal peptide" evidence="1">
    <location>
        <begin position="1"/>
        <end position="25"/>
    </location>
</feature>
<keyword evidence="1" id="KW-0732">Signal</keyword>
<name>A0A7J7XAZ3_PIPKU</name>
<evidence type="ECO:0000256" key="1">
    <source>
        <dbReference type="SAM" id="SignalP"/>
    </source>
</evidence>
<organism evidence="2 3">
    <name type="scientific">Pipistrellus kuhlii</name>
    <name type="common">Kuhl's pipistrelle</name>
    <dbReference type="NCBI Taxonomy" id="59472"/>
    <lineage>
        <taxon>Eukaryota</taxon>
        <taxon>Metazoa</taxon>
        <taxon>Chordata</taxon>
        <taxon>Craniata</taxon>
        <taxon>Vertebrata</taxon>
        <taxon>Euteleostomi</taxon>
        <taxon>Mammalia</taxon>
        <taxon>Eutheria</taxon>
        <taxon>Laurasiatheria</taxon>
        <taxon>Chiroptera</taxon>
        <taxon>Yangochiroptera</taxon>
        <taxon>Vespertilionidae</taxon>
        <taxon>Pipistrellus</taxon>
    </lineage>
</organism>
<dbReference type="EMBL" id="JACAGB010000008">
    <property type="protein sequence ID" value="KAF6346802.1"/>
    <property type="molecule type" value="Genomic_DNA"/>
</dbReference>
<comment type="caution">
    <text evidence="2">The sequence shown here is derived from an EMBL/GenBank/DDBJ whole genome shotgun (WGS) entry which is preliminary data.</text>
</comment>
<gene>
    <name evidence="2" type="ORF">mPipKuh1_010586</name>
</gene>
<dbReference type="AlphaFoldDB" id="A0A7J7XAZ3"/>
<accession>A0A7J7XAZ3</accession>